<gene>
    <name evidence="1" type="ORF">GCM10023198_31350</name>
</gene>
<sequence>MTQTLERPSLNNVLTAVGQILDVVGEERIGSMTFSSGAVIAIQPSHLEQGEAIARALGLTSFIEHTSVVPAVTDWSGTWAGAGQCEIHVRGIRPRGAAVS</sequence>
<protein>
    <submittedName>
        <fullName evidence="1">Uncharacterized protein</fullName>
    </submittedName>
</protein>
<dbReference type="Proteomes" id="UP001500843">
    <property type="component" value="Unassembled WGS sequence"/>
</dbReference>
<dbReference type="RefSeq" id="WP_253869287.1">
    <property type="nucleotide sequence ID" value="NZ_BAABHM010000012.1"/>
</dbReference>
<keyword evidence="2" id="KW-1185">Reference proteome</keyword>
<organism evidence="1 2">
    <name type="scientific">Promicromonospora umidemergens</name>
    <dbReference type="NCBI Taxonomy" id="629679"/>
    <lineage>
        <taxon>Bacteria</taxon>
        <taxon>Bacillati</taxon>
        <taxon>Actinomycetota</taxon>
        <taxon>Actinomycetes</taxon>
        <taxon>Micrococcales</taxon>
        <taxon>Promicromonosporaceae</taxon>
        <taxon>Promicromonospora</taxon>
    </lineage>
</organism>
<comment type="caution">
    <text evidence="1">The sequence shown here is derived from an EMBL/GenBank/DDBJ whole genome shotgun (WGS) entry which is preliminary data.</text>
</comment>
<evidence type="ECO:0000313" key="1">
    <source>
        <dbReference type="EMBL" id="GAA4706777.1"/>
    </source>
</evidence>
<evidence type="ECO:0000313" key="2">
    <source>
        <dbReference type="Proteomes" id="UP001500843"/>
    </source>
</evidence>
<accession>A0ABP8XG46</accession>
<dbReference type="EMBL" id="BAABHM010000012">
    <property type="protein sequence ID" value="GAA4706777.1"/>
    <property type="molecule type" value="Genomic_DNA"/>
</dbReference>
<proteinExistence type="predicted"/>
<reference evidence="2" key="1">
    <citation type="journal article" date="2019" name="Int. J. Syst. Evol. Microbiol.">
        <title>The Global Catalogue of Microorganisms (GCM) 10K type strain sequencing project: providing services to taxonomists for standard genome sequencing and annotation.</title>
        <authorList>
            <consortium name="The Broad Institute Genomics Platform"/>
            <consortium name="The Broad Institute Genome Sequencing Center for Infectious Disease"/>
            <person name="Wu L."/>
            <person name="Ma J."/>
        </authorList>
    </citation>
    <scope>NUCLEOTIDE SEQUENCE [LARGE SCALE GENOMIC DNA]</scope>
    <source>
        <strain evidence="2">JCM 17975</strain>
    </source>
</reference>
<name>A0ABP8XG46_9MICO</name>